<organism evidence="1 2">
    <name type="scientific">Acidisoma silvae</name>
    <dbReference type="NCBI Taxonomy" id="2802396"/>
    <lineage>
        <taxon>Bacteria</taxon>
        <taxon>Pseudomonadati</taxon>
        <taxon>Pseudomonadota</taxon>
        <taxon>Alphaproteobacteria</taxon>
        <taxon>Acetobacterales</taxon>
        <taxon>Acidocellaceae</taxon>
        <taxon>Acidisoma</taxon>
    </lineage>
</organism>
<comment type="caution">
    <text evidence="1">The sequence shown here is derived from an EMBL/GenBank/DDBJ whole genome shotgun (WGS) entry which is preliminary data.</text>
</comment>
<dbReference type="RefSeq" id="WP_227319712.1">
    <property type="nucleotide sequence ID" value="NZ_JAESVB010000001.1"/>
</dbReference>
<dbReference type="Proteomes" id="UP000708298">
    <property type="component" value="Unassembled WGS sequence"/>
</dbReference>
<name>A0A963YNP1_9PROT</name>
<dbReference type="AlphaFoldDB" id="A0A963YNP1"/>
<dbReference type="EMBL" id="JAESVB010000001">
    <property type="protein sequence ID" value="MCB8874057.1"/>
    <property type="molecule type" value="Genomic_DNA"/>
</dbReference>
<gene>
    <name evidence="1" type="ORF">ASILVAE211_02595</name>
</gene>
<reference evidence="1" key="1">
    <citation type="journal article" date="2021" name="Microorganisms">
        <title>Acidisoma silvae sp. nov. and Acidisomacellulosilytica sp. nov., Two Acidophilic Bacteria Isolated from Decaying Wood, Hydrolyzing Cellulose and Producing Poly-3-hydroxybutyrate.</title>
        <authorList>
            <person name="Mieszkin S."/>
            <person name="Pouder E."/>
            <person name="Uroz S."/>
            <person name="Simon-Colin C."/>
            <person name="Alain K."/>
        </authorList>
    </citation>
    <scope>NUCLEOTIDE SEQUENCE</scope>
    <source>
        <strain evidence="1">HW T2.11</strain>
    </source>
</reference>
<proteinExistence type="predicted"/>
<accession>A0A963YNP1</accession>
<sequence length="113" mass="12916">MVQLSPKALRFAEFAAEEAADRHALAHDELRMWENWRANRDFEPHRPGPQHIPKDAAAMFLHAIDRVISLEIDGKRPISFIEDGNDLELLKAIKDSLALDLRLDKGAPFPPRR</sequence>
<evidence type="ECO:0000313" key="2">
    <source>
        <dbReference type="Proteomes" id="UP000708298"/>
    </source>
</evidence>
<evidence type="ECO:0000313" key="1">
    <source>
        <dbReference type="EMBL" id="MCB8874057.1"/>
    </source>
</evidence>
<protein>
    <submittedName>
        <fullName evidence="1">Uncharacterized protein</fullName>
    </submittedName>
</protein>
<keyword evidence="2" id="KW-1185">Reference proteome</keyword>
<reference evidence="1" key="2">
    <citation type="submission" date="2021-01" db="EMBL/GenBank/DDBJ databases">
        <authorList>
            <person name="Mieszkin S."/>
            <person name="Pouder E."/>
            <person name="Alain K."/>
        </authorList>
    </citation>
    <scope>NUCLEOTIDE SEQUENCE</scope>
    <source>
        <strain evidence="1">HW T2.11</strain>
    </source>
</reference>